<dbReference type="GO" id="GO:0016787">
    <property type="term" value="F:hydrolase activity"/>
    <property type="evidence" value="ECO:0007669"/>
    <property type="project" value="UniProtKB-KW"/>
</dbReference>
<dbReference type="InterPro" id="IPR050300">
    <property type="entry name" value="GDXG_lipolytic_enzyme"/>
</dbReference>
<dbReference type="Proteomes" id="UP000183417">
    <property type="component" value="Unassembled WGS sequence"/>
</dbReference>
<dbReference type="AlphaFoldDB" id="A0A1H3QRD5"/>
<dbReference type="SUPFAM" id="SSF53474">
    <property type="entry name" value="alpha/beta-Hydrolases"/>
    <property type="match status" value="1"/>
</dbReference>
<dbReference type="PANTHER" id="PTHR48081:SF8">
    <property type="entry name" value="ALPHA_BETA HYDROLASE FOLD-3 DOMAIN-CONTAINING PROTEIN-RELATED"/>
    <property type="match status" value="1"/>
</dbReference>
<dbReference type="InterPro" id="IPR002168">
    <property type="entry name" value="Lipase_GDXG_HIS_AS"/>
</dbReference>
<sequence>MLAAQCLLRGACRALPAAPHCLARWLRSNLSLNLLLNVPQPESRPHATPLPASLTHQMRDVLRRMERAARTPMHQLGAEGARAAYEAGAGVLEIPKPVLPRVEDLQIPARDGALLPARLYAPEERAQAPASGLPVLLYLHGGGFTVGSVATHDVLCRQLAHLSGAMVVSLDYRRAPEHKFPTAHNDAWDALQWLASQAALLGADPARLAVGGDSAGGTLAAACAIHARDAGLKLALQLLIYPGTTAHQDTDSHRRFAHGLVIDEPAITWFFAQYLNSPADREDWRFAPLLAPDVDGVAPAWIGLAECDPLVDEGVEYADKLRMSGVPVDLEIYRGVTHEFVKMGRAIAEARRAHADMARALADAFAA</sequence>
<dbReference type="InterPro" id="IPR013094">
    <property type="entry name" value="AB_hydrolase_3"/>
</dbReference>
<dbReference type="EMBL" id="FNPE01000013">
    <property type="protein sequence ID" value="SDZ16084.1"/>
    <property type="molecule type" value="Genomic_DNA"/>
</dbReference>
<dbReference type="Gene3D" id="3.40.50.1820">
    <property type="entry name" value="alpha/beta hydrolase"/>
    <property type="match status" value="1"/>
</dbReference>
<gene>
    <name evidence="4" type="ORF">SAMN05421547_113103</name>
</gene>
<protein>
    <submittedName>
        <fullName evidence="4">Acetyl esterase</fullName>
    </submittedName>
</protein>
<keyword evidence="2" id="KW-0378">Hydrolase</keyword>
<evidence type="ECO:0000256" key="2">
    <source>
        <dbReference type="ARBA" id="ARBA00022801"/>
    </source>
</evidence>
<evidence type="ECO:0000313" key="5">
    <source>
        <dbReference type="Proteomes" id="UP000183417"/>
    </source>
</evidence>
<evidence type="ECO:0000259" key="3">
    <source>
        <dbReference type="Pfam" id="PF07859"/>
    </source>
</evidence>
<organism evidence="4 5">
    <name type="scientific">Delftia lacustris</name>
    <dbReference type="NCBI Taxonomy" id="558537"/>
    <lineage>
        <taxon>Bacteria</taxon>
        <taxon>Pseudomonadati</taxon>
        <taxon>Pseudomonadota</taxon>
        <taxon>Betaproteobacteria</taxon>
        <taxon>Burkholderiales</taxon>
        <taxon>Comamonadaceae</taxon>
        <taxon>Delftia</taxon>
    </lineage>
</organism>
<name>A0A1H3QRD5_9BURK</name>
<evidence type="ECO:0000256" key="1">
    <source>
        <dbReference type="ARBA" id="ARBA00010515"/>
    </source>
</evidence>
<evidence type="ECO:0000313" key="4">
    <source>
        <dbReference type="EMBL" id="SDZ16084.1"/>
    </source>
</evidence>
<proteinExistence type="inferred from homology"/>
<dbReference type="Pfam" id="PF07859">
    <property type="entry name" value="Abhydrolase_3"/>
    <property type="match status" value="1"/>
</dbReference>
<accession>A0A1H3QRD5</accession>
<dbReference type="InterPro" id="IPR029058">
    <property type="entry name" value="AB_hydrolase_fold"/>
</dbReference>
<dbReference type="PROSITE" id="PS01173">
    <property type="entry name" value="LIPASE_GDXG_HIS"/>
    <property type="match status" value="1"/>
</dbReference>
<reference evidence="4 5" key="1">
    <citation type="submission" date="2016-10" db="EMBL/GenBank/DDBJ databases">
        <authorList>
            <person name="de Groot N.N."/>
        </authorList>
    </citation>
    <scope>NUCLEOTIDE SEQUENCE [LARGE SCALE GENOMIC DNA]</scope>
    <source>
        <strain evidence="4 5">LMG 24775</strain>
    </source>
</reference>
<dbReference type="FunFam" id="3.40.50.1820:FF:000089">
    <property type="entry name" value="Alpha/beta hydrolase"/>
    <property type="match status" value="1"/>
</dbReference>
<comment type="similarity">
    <text evidence="1">Belongs to the 'GDXG' lipolytic enzyme family.</text>
</comment>
<feature type="domain" description="Alpha/beta hydrolase fold-3" evidence="3">
    <location>
        <begin position="136"/>
        <end position="341"/>
    </location>
</feature>
<dbReference type="PANTHER" id="PTHR48081">
    <property type="entry name" value="AB HYDROLASE SUPERFAMILY PROTEIN C4A8.06C"/>
    <property type="match status" value="1"/>
</dbReference>